<evidence type="ECO:0000313" key="1">
    <source>
        <dbReference type="EMBL" id="MET3526572.1"/>
    </source>
</evidence>
<accession>A0ABV2EHX5</accession>
<reference evidence="1 2" key="1">
    <citation type="submission" date="2024-06" db="EMBL/GenBank/DDBJ databases">
        <title>Genomic Encyclopedia of Type Strains, Phase IV (KMG-IV): sequencing the most valuable type-strain genomes for metagenomic binning, comparative biology and taxonomic classification.</title>
        <authorList>
            <person name="Goeker M."/>
        </authorList>
    </citation>
    <scope>NUCLEOTIDE SEQUENCE [LARGE SCALE GENOMIC DNA]</scope>
    <source>
        <strain evidence="1 2">DSM 17809</strain>
    </source>
</reference>
<comment type="caution">
    <text evidence="1">The sequence shown here is derived from an EMBL/GenBank/DDBJ whole genome shotgun (WGS) entry which is preliminary data.</text>
</comment>
<dbReference type="EMBL" id="JBEPLU010000001">
    <property type="protein sequence ID" value="MET3526572.1"/>
    <property type="molecule type" value="Genomic_DNA"/>
</dbReference>
<evidence type="ECO:0000313" key="2">
    <source>
        <dbReference type="Proteomes" id="UP001549110"/>
    </source>
</evidence>
<evidence type="ECO:0008006" key="3">
    <source>
        <dbReference type="Google" id="ProtNLM"/>
    </source>
</evidence>
<gene>
    <name evidence="1" type="ORF">ABID41_001667</name>
</gene>
<organism evidence="1 2">
    <name type="scientific">Phenylobacterium koreense</name>
    <dbReference type="NCBI Taxonomy" id="266125"/>
    <lineage>
        <taxon>Bacteria</taxon>
        <taxon>Pseudomonadati</taxon>
        <taxon>Pseudomonadota</taxon>
        <taxon>Alphaproteobacteria</taxon>
        <taxon>Caulobacterales</taxon>
        <taxon>Caulobacteraceae</taxon>
        <taxon>Phenylobacterium</taxon>
    </lineage>
</organism>
<dbReference type="InterPro" id="IPR021848">
    <property type="entry name" value="HODM_asu-like"/>
</dbReference>
<name>A0ABV2EHX5_9CAUL</name>
<sequence length="269" mass="29865">MTIRHAPYAEAVDFAIGLKPIAEAAWLEGGEADPAARKDPLYAARRDIVWGETPGSRPGQEEVLELVEAVCGPAPKTELPPLYAAARRVADDLVLMERGDEGWAVSAISLSAPTFFSVPEVLGRPLAQIHQPVNGFAERFLSRVVRIFDGLRPGLVLERRNWSVANSAEPFMPDAAPMRARIVAISGEAAGRELFIRVERQTLRRLPRTGGALFTIRVWLHPLDDLIGEPERLAAFARAWRTAPSDFRAYKRLELYDELVEAFLHRQGL</sequence>
<keyword evidence="2" id="KW-1185">Reference proteome</keyword>
<dbReference type="Pfam" id="PF11927">
    <property type="entry name" value="HODM_asu-like"/>
    <property type="match status" value="1"/>
</dbReference>
<proteinExistence type="predicted"/>
<protein>
    <recommendedName>
        <fullName evidence="3">DUF3445 domain-containing protein</fullName>
    </recommendedName>
</protein>
<dbReference type="RefSeq" id="WP_331930341.1">
    <property type="nucleotide sequence ID" value="NZ_JBEPLU010000001.1"/>
</dbReference>
<dbReference type="Proteomes" id="UP001549110">
    <property type="component" value="Unassembled WGS sequence"/>
</dbReference>